<reference evidence="2" key="1">
    <citation type="submission" date="2018-06" db="EMBL/GenBank/DDBJ databases">
        <authorList>
            <person name="Zhirakovskaya E."/>
        </authorList>
    </citation>
    <scope>NUCLEOTIDE SEQUENCE</scope>
</reference>
<dbReference type="PANTHER" id="PTHR43332:SF1">
    <property type="entry name" value="TRANSPORT PERMEASE PROTEIN"/>
    <property type="match status" value="1"/>
</dbReference>
<evidence type="ECO:0000313" key="2">
    <source>
        <dbReference type="EMBL" id="VAW05889.1"/>
    </source>
</evidence>
<dbReference type="PANTHER" id="PTHR43332">
    <property type="entry name" value="INNER MEMBRANE TRANSPORT PERMEASE YADH-RELATED"/>
    <property type="match status" value="1"/>
</dbReference>
<dbReference type="GO" id="GO:0005886">
    <property type="term" value="C:plasma membrane"/>
    <property type="evidence" value="ECO:0007669"/>
    <property type="project" value="TreeGrafter"/>
</dbReference>
<dbReference type="AlphaFoldDB" id="A0A3B0T0J9"/>
<sequence length="53" mass="5915">FNPVVYLISGFRWSFFGTADVAIGLSLLAILGFTALCLTLIWLIFKTGYRIKS</sequence>
<keyword evidence="1" id="KW-0472">Membrane</keyword>
<proteinExistence type="predicted"/>
<accession>A0A3B0T0J9</accession>
<dbReference type="EMBL" id="UOEG01000309">
    <property type="protein sequence ID" value="VAW05889.1"/>
    <property type="molecule type" value="Genomic_DNA"/>
</dbReference>
<dbReference type="InterPro" id="IPR052522">
    <property type="entry name" value="ABC-2_transport_permease"/>
</dbReference>
<feature type="transmembrane region" description="Helical" evidence="1">
    <location>
        <begin position="21"/>
        <end position="45"/>
    </location>
</feature>
<gene>
    <name evidence="2" type="ORF">MNBD_ALPHA07-2409</name>
</gene>
<name>A0A3B0T0J9_9ZZZZ</name>
<keyword evidence="1" id="KW-1133">Transmembrane helix</keyword>
<protein>
    <submittedName>
        <fullName evidence="2">Efflux ABC transporter, permease protein</fullName>
    </submittedName>
</protein>
<evidence type="ECO:0000256" key="1">
    <source>
        <dbReference type="SAM" id="Phobius"/>
    </source>
</evidence>
<keyword evidence="1" id="KW-0812">Transmembrane</keyword>
<organism evidence="2">
    <name type="scientific">hydrothermal vent metagenome</name>
    <dbReference type="NCBI Taxonomy" id="652676"/>
    <lineage>
        <taxon>unclassified sequences</taxon>
        <taxon>metagenomes</taxon>
        <taxon>ecological metagenomes</taxon>
    </lineage>
</organism>
<feature type="non-terminal residue" evidence="2">
    <location>
        <position position="1"/>
    </location>
</feature>